<dbReference type="HOGENOM" id="CLU_1955485_0_0_4"/>
<dbReference type="RefSeq" id="WP_012432236.1">
    <property type="nucleotide sequence ID" value="NC_010681.1"/>
</dbReference>
<feature type="transmembrane region" description="Helical" evidence="1">
    <location>
        <begin position="41"/>
        <end position="62"/>
    </location>
</feature>
<protein>
    <recommendedName>
        <fullName evidence="4">Transmembrane protein</fullName>
    </recommendedName>
</protein>
<reference evidence="2 3" key="1">
    <citation type="journal article" date="2011" name="J. Bacteriol.">
        <title>Complete genome sequence of the plant growth-promoting endophyte Burkholderia phytofirmans strain PsJN.</title>
        <authorList>
            <person name="Weilharter A."/>
            <person name="Mitter B."/>
            <person name="Shin M.V."/>
            <person name="Chain P.S."/>
            <person name="Nowak J."/>
            <person name="Sessitsch A."/>
        </authorList>
    </citation>
    <scope>NUCLEOTIDE SEQUENCE [LARGE SCALE GENOMIC DNA]</scope>
    <source>
        <strain evidence="3">DSM 17436 / LMG 22146 / PsJN</strain>
    </source>
</reference>
<keyword evidence="1" id="KW-1133">Transmembrane helix</keyword>
<dbReference type="EMBL" id="CP001052">
    <property type="protein sequence ID" value="ACD15614.1"/>
    <property type="molecule type" value="Genomic_DNA"/>
</dbReference>
<gene>
    <name evidence="2" type="ordered locus">Bphyt_1199</name>
</gene>
<keyword evidence="1" id="KW-0472">Membrane</keyword>
<evidence type="ECO:0000313" key="3">
    <source>
        <dbReference type="Proteomes" id="UP000001739"/>
    </source>
</evidence>
<name>B2T203_PARPJ</name>
<sequence>MIDETINEIDDLDTPSLLAVSEGLTFRYEVLLANLTSKINAALYILTALTCGAFGSVFLYFVRSESKFNAAAWPFIPSLLVILAFAIAATFRYLLDLKAASREARVALDLQLRAQRRFEADWLEEDIK</sequence>
<feature type="transmembrane region" description="Helical" evidence="1">
    <location>
        <begin position="74"/>
        <end position="95"/>
    </location>
</feature>
<keyword evidence="1" id="KW-0812">Transmembrane</keyword>
<evidence type="ECO:0000313" key="2">
    <source>
        <dbReference type="EMBL" id="ACD15614.1"/>
    </source>
</evidence>
<evidence type="ECO:0000256" key="1">
    <source>
        <dbReference type="SAM" id="Phobius"/>
    </source>
</evidence>
<dbReference type="AlphaFoldDB" id="B2T203"/>
<accession>B2T203</accession>
<dbReference type="Proteomes" id="UP000001739">
    <property type="component" value="Chromosome 1"/>
</dbReference>
<dbReference type="KEGG" id="bpy:Bphyt_1199"/>
<proteinExistence type="predicted"/>
<evidence type="ECO:0008006" key="4">
    <source>
        <dbReference type="Google" id="ProtNLM"/>
    </source>
</evidence>
<organism evidence="2 3">
    <name type="scientific">Paraburkholderia phytofirmans (strain DSM 17436 / LMG 22146 / PsJN)</name>
    <name type="common">Burkholderia phytofirmans</name>
    <dbReference type="NCBI Taxonomy" id="398527"/>
    <lineage>
        <taxon>Bacteria</taxon>
        <taxon>Pseudomonadati</taxon>
        <taxon>Pseudomonadota</taxon>
        <taxon>Betaproteobacteria</taxon>
        <taxon>Burkholderiales</taxon>
        <taxon>Burkholderiaceae</taxon>
        <taxon>Paraburkholderia</taxon>
    </lineage>
</organism>